<evidence type="ECO:0000256" key="1">
    <source>
        <dbReference type="ARBA" id="ARBA00007637"/>
    </source>
</evidence>
<organism evidence="3 4">
    <name type="scientific">Pseudodesulfovibrio karagichevae</name>
    <dbReference type="NCBI Taxonomy" id="3239305"/>
    <lineage>
        <taxon>Bacteria</taxon>
        <taxon>Pseudomonadati</taxon>
        <taxon>Thermodesulfobacteriota</taxon>
        <taxon>Desulfovibrionia</taxon>
        <taxon>Desulfovibrionales</taxon>
        <taxon>Desulfovibrionaceae</taxon>
    </lineage>
</organism>
<dbReference type="InterPro" id="IPR001509">
    <property type="entry name" value="Epimerase_deHydtase"/>
</dbReference>
<proteinExistence type="inferred from homology"/>
<comment type="caution">
    <text evidence="3">The sequence shown here is derived from an EMBL/GenBank/DDBJ whole genome shotgun (WGS) entry which is preliminary data.</text>
</comment>
<keyword evidence="4" id="KW-1185">Reference proteome</keyword>
<accession>A0ABV4JZ21</accession>
<gene>
    <name evidence="3" type="ORF">AB6M95_04245</name>
</gene>
<dbReference type="Pfam" id="PF01370">
    <property type="entry name" value="Epimerase"/>
    <property type="match status" value="1"/>
</dbReference>
<evidence type="ECO:0000313" key="4">
    <source>
        <dbReference type="Proteomes" id="UP001568698"/>
    </source>
</evidence>
<dbReference type="EMBL" id="JBGLYH010000007">
    <property type="protein sequence ID" value="MEZ7195949.1"/>
    <property type="molecule type" value="Genomic_DNA"/>
</dbReference>
<reference evidence="3 4" key="1">
    <citation type="submission" date="2024-08" db="EMBL/GenBank/DDBJ databases">
        <title>Sulfate-reducing bacteria isolated from formation water of the oil field in Kazakhstan and description of Pseudodesulfovibrio sp.</title>
        <authorList>
            <person name="Bidzhieva S.K."/>
            <person name="Tourova T.P."/>
            <person name="Grouzdev D.S."/>
            <person name="Beletsky A.V."/>
            <person name="Sokolova D.S."/>
            <person name="Samigullina S.R."/>
            <person name="Poltaraus A.B."/>
            <person name="Avtukh A.N."/>
            <person name="Tereshina V.M."/>
            <person name="Zhaparov N.S."/>
            <person name="Mardanov A.V."/>
            <person name="Nazina T.N."/>
        </authorList>
    </citation>
    <scope>NUCLEOTIDE SEQUENCE [LARGE SCALE GENOMIC DNA]</scope>
    <source>
        <strain evidence="3 4">9FUS</strain>
    </source>
</reference>
<dbReference type="InterPro" id="IPR036291">
    <property type="entry name" value="NAD(P)-bd_dom_sf"/>
</dbReference>
<feature type="domain" description="NAD-dependent epimerase/dehydratase" evidence="2">
    <location>
        <begin position="3"/>
        <end position="228"/>
    </location>
</feature>
<evidence type="ECO:0000313" key="3">
    <source>
        <dbReference type="EMBL" id="MEZ7195949.1"/>
    </source>
</evidence>
<dbReference type="SUPFAM" id="SSF51735">
    <property type="entry name" value="NAD(P)-binding Rossmann-fold domains"/>
    <property type="match status" value="1"/>
</dbReference>
<dbReference type="Proteomes" id="UP001568698">
    <property type="component" value="Unassembled WGS sequence"/>
</dbReference>
<sequence length="281" mass="31466">MRILVTGATGFIGNHLIPILLARGAEVIATYRNRDAALDRPWASAVTWRELDIFSPPDSPFEALGAPDRMIHLAWHGLPNYKDSFHLDKNLPADTFFLTRLMEGGLKHLLATGTCFEYGLQEGELSETMQADPNTVYGQAKLRLQQRLRDAAAGHGTVFQWARLFYTYGKGQNPNSLFAQLQTAIDNGEKTFNMSGGHQVRDYLPVEKLADALASIALQTEVTGIINVCSGRSLTVQELVEEYIRKQNATIDLNLGYYPYPDYEPFKFWGSTSKLERVYGN</sequence>
<dbReference type="RefSeq" id="WP_371385492.1">
    <property type="nucleotide sequence ID" value="NZ_JBGLYH010000007.1"/>
</dbReference>
<protein>
    <submittedName>
        <fullName evidence="3">NAD-dependent epimerase/dehydratase family protein</fullName>
    </submittedName>
</protein>
<name>A0ABV4JZ21_9BACT</name>
<comment type="similarity">
    <text evidence="1">Belongs to the NAD(P)-dependent epimerase/dehydratase family.</text>
</comment>
<dbReference type="Gene3D" id="3.40.50.720">
    <property type="entry name" value="NAD(P)-binding Rossmann-like Domain"/>
    <property type="match status" value="1"/>
</dbReference>
<dbReference type="PANTHER" id="PTHR43000">
    <property type="entry name" value="DTDP-D-GLUCOSE 4,6-DEHYDRATASE-RELATED"/>
    <property type="match status" value="1"/>
</dbReference>
<evidence type="ECO:0000259" key="2">
    <source>
        <dbReference type="Pfam" id="PF01370"/>
    </source>
</evidence>